<keyword evidence="4" id="KW-0547">Nucleotide-binding</keyword>
<dbReference type="EMBL" id="HE796995">
    <property type="protein sequence ID" value="CCM00626.1"/>
    <property type="molecule type" value="Genomic_DNA"/>
</dbReference>
<evidence type="ECO:0000259" key="9">
    <source>
        <dbReference type="PROSITE" id="PS50893"/>
    </source>
</evidence>
<dbReference type="Pfam" id="PF00005">
    <property type="entry name" value="ABC_tran"/>
    <property type="match status" value="1"/>
</dbReference>
<evidence type="ECO:0000313" key="11">
    <source>
        <dbReference type="Proteomes" id="UP000006352"/>
    </source>
</evidence>
<dbReference type="CDD" id="cd03244">
    <property type="entry name" value="ABCC_MRP_domain2"/>
    <property type="match status" value="1"/>
</dbReference>
<keyword evidence="6 8" id="KW-1133">Transmembrane helix</keyword>
<dbReference type="FunFam" id="3.40.50.300:FF:000838">
    <property type="entry name" value="ABC multidrug transporter (Eurofung)"/>
    <property type="match status" value="1"/>
</dbReference>
<proteinExistence type="predicted"/>
<dbReference type="GO" id="GO:0016887">
    <property type="term" value="F:ATP hydrolysis activity"/>
    <property type="evidence" value="ECO:0007669"/>
    <property type="project" value="InterPro"/>
</dbReference>
<gene>
    <name evidence="10" type="ORF">FIBRA_02662</name>
</gene>
<dbReference type="InterPro" id="IPR003439">
    <property type="entry name" value="ABC_transporter-like_ATP-bd"/>
</dbReference>
<dbReference type="InterPro" id="IPR027417">
    <property type="entry name" value="P-loop_NTPase"/>
</dbReference>
<keyword evidence="2" id="KW-0813">Transport</keyword>
<dbReference type="SUPFAM" id="SSF52540">
    <property type="entry name" value="P-loop containing nucleoside triphosphate hydrolases"/>
    <property type="match status" value="1"/>
</dbReference>
<dbReference type="GeneID" id="24095537"/>
<organism evidence="10 11">
    <name type="scientific">Fibroporia radiculosa</name>
    <dbReference type="NCBI Taxonomy" id="599839"/>
    <lineage>
        <taxon>Eukaryota</taxon>
        <taxon>Fungi</taxon>
        <taxon>Dikarya</taxon>
        <taxon>Basidiomycota</taxon>
        <taxon>Agaricomycotina</taxon>
        <taxon>Agaricomycetes</taxon>
        <taxon>Polyporales</taxon>
        <taxon>Fibroporiaceae</taxon>
        <taxon>Fibroporia</taxon>
    </lineage>
</organism>
<reference evidence="10 11" key="1">
    <citation type="journal article" date="2012" name="Appl. Environ. Microbiol.">
        <title>Short-read sequencing for genomic analysis of the brown rot fungus Fibroporia radiculosa.</title>
        <authorList>
            <person name="Tang J.D."/>
            <person name="Perkins A.D."/>
            <person name="Sonstegard T.S."/>
            <person name="Schroeder S.G."/>
            <person name="Burgess S.C."/>
            <person name="Diehl S.V."/>
        </authorList>
    </citation>
    <scope>NUCLEOTIDE SEQUENCE [LARGE SCALE GENOMIC DNA]</scope>
    <source>
        <strain evidence="10 11">TFFH 294</strain>
    </source>
</reference>
<keyword evidence="5" id="KW-0067">ATP-binding</keyword>
<dbReference type="SUPFAM" id="SSF90123">
    <property type="entry name" value="ABC transporter transmembrane region"/>
    <property type="match status" value="1"/>
</dbReference>
<dbReference type="Gene3D" id="3.40.50.300">
    <property type="entry name" value="P-loop containing nucleotide triphosphate hydrolases"/>
    <property type="match status" value="1"/>
</dbReference>
<name>J4I966_9APHY</name>
<dbReference type="HOGENOM" id="CLU_000604_1_9_1"/>
<dbReference type="RefSeq" id="XP_012179909.1">
    <property type="nucleotide sequence ID" value="XM_012324519.1"/>
</dbReference>
<dbReference type="InterPro" id="IPR036640">
    <property type="entry name" value="ABC1_TM_sf"/>
</dbReference>
<keyword evidence="3 8" id="KW-0812">Transmembrane</keyword>
<dbReference type="PANTHER" id="PTHR24223:SF356">
    <property type="entry name" value="ATP-BINDING CASSETTE TRANSPORTER ABC4"/>
    <property type="match status" value="1"/>
</dbReference>
<evidence type="ECO:0000256" key="2">
    <source>
        <dbReference type="ARBA" id="ARBA00022448"/>
    </source>
</evidence>
<dbReference type="SMART" id="SM00382">
    <property type="entry name" value="AAA"/>
    <property type="match status" value="1"/>
</dbReference>
<evidence type="ECO:0000313" key="10">
    <source>
        <dbReference type="EMBL" id="CCM00626.1"/>
    </source>
</evidence>
<keyword evidence="7 8" id="KW-0472">Membrane</keyword>
<dbReference type="Gene3D" id="1.20.1560.10">
    <property type="entry name" value="ABC transporter type 1, transmembrane domain"/>
    <property type="match status" value="1"/>
</dbReference>
<evidence type="ECO:0000256" key="4">
    <source>
        <dbReference type="ARBA" id="ARBA00022741"/>
    </source>
</evidence>
<dbReference type="PROSITE" id="PS50893">
    <property type="entry name" value="ABC_TRANSPORTER_2"/>
    <property type="match status" value="1"/>
</dbReference>
<dbReference type="GO" id="GO:0016020">
    <property type="term" value="C:membrane"/>
    <property type="evidence" value="ECO:0007669"/>
    <property type="project" value="UniProtKB-SubCell"/>
</dbReference>
<dbReference type="OrthoDB" id="6500128at2759"/>
<dbReference type="GO" id="GO:0005524">
    <property type="term" value="F:ATP binding"/>
    <property type="evidence" value="ECO:0007669"/>
    <property type="project" value="UniProtKB-KW"/>
</dbReference>
<comment type="subcellular location">
    <subcellularLocation>
        <location evidence="1">Membrane</location>
        <topology evidence="1">Multi-pass membrane protein</topology>
    </subcellularLocation>
</comment>
<protein>
    <recommendedName>
        <fullName evidence="9">ABC transporter domain-containing protein</fullName>
    </recommendedName>
</protein>
<dbReference type="PANTHER" id="PTHR24223">
    <property type="entry name" value="ATP-BINDING CASSETTE SUB-FAMILY C"/>
    <property type="match status" value="1"/>
</dbReference>
<dbReference type="AlphaFoldDB" id="J4I966"/>
<dbReference type="InParanoid" id="J4I966"/>
<evidence type="ECO:0000256" key="1">
    <source>
        <dbReference type="ARBA" id="ARBA00004141"/>
    </source>
</evidence>
<keyword evidence="11" id="KW-1185">Reference proteome</keyword>
<dbReference type="InterPro" id="IPR003593">
    <property type="entry name" value="AAA+_ATPase"/>
</dbReference>
<evidence type="ECO:0000256" key="6">
    <source>
        <dbReference type="ARBA" id="ARBA00022989"/>
    </source>
</evidence>
<feature type="transmembrane region" description="Helical" evidence="8">
    <location>
        <begin position="21"/>
        <end position="39"/>
    </location>
</feature>
<dbReference type="Proteomes" id="UP000006352">
    <property type="component" value="Unassembled WGS sequence"/>
</dbReference>
<sequence length="365" mass="39613">MSRAFYNLNSENRWVFIRTDSLAALFSASLGAYLVYSGSATASDTGFSLSMAVGFSSYILYAVRMFNEFEVSGNSLERIQQYMEIEQEEKPTENGVPPAYWPASGDLKVEKLSARYSSDGPRVLENVSFEVKSGERVGIVGRTGSGKSSLTLALLRCILTEGRVYYDGLPTDQINLDALRSSVTIIPQVPELLSGTLRQNLDPFGQYDDAVLNDALRSAGLFSLQNDSDESRITLDSQIASGGSNLSVGQRQILALARAILRQSKLLILDEATSAIDYATDAVIQASLRREMVRGVTVLTVAHRLQTVMDADKIMVLDAGRIVEFGKPTELLENKNGMLRALVEESGDKASLLAMAAGHGAQSSV</sequence>
<dbReference type="FunCoup" id="J4I966">
    <property type="interactions" value="84"/>
</dbReference>
<dbReference type="STRING" id="599839.J4I966"/>
<evidence type="ECO:0000256" key="5">
    <source>
        <dbReference type="ARBA" id="ARBA00022840"/>
    </source>
</evidence>
<dbReference type="GO" id="GO:0042626">
    <property type="term" value="F:ATPase-coupled transmembrane transporter activity"/>
    <property type="evidence" value="ECO:0007669"/>
    <property type="project" value="TreeGrafter"/>
</dbReference>
<dbReference type="InterPro" id="IPR050173">
    <property type="entry name" value="ABC_transporter_C-like"/>
</dbReference>
<evidence type="ECO:0000256" key="3">
    <source>
        <dbReference type="ARBA" id="ARBA00022692"/>
    </source>
</evidence>
<evidence type="ECO:0000256" key="7">
    <source>
        <dbReference type="ARBA" id="ARBA00023136"/>
    </source>
</evidence>
<evidence type="ECO:0000256" key="8">
    <source>
        <dbReference type="SAM" id="Phobius"/>
    </source>
</evidence>
<accession>J4I966</accession>
<feature type="domain" description="ABC transporter" evidence="9">
    <location>
        <begin position="107"/>
        <end position="344"/>
    </location>
</feature>